<reference evidence="1 2" key="1">
    <citation type="submission" date="2013-02" db="EMBL/GenBank/DDBJ databases">
        <title>The Genome Sequence of Enterococcus caccae BAA-1240.</title>
        <authorList>
            <consortium name="The Broad Institute Genome Sequencing Platform"/>
            <consortium name="The Broad Institute Genome Sequencing Center for Infectious Disease"/>
            <person name="Earl A.M."/>
            <person name="Gilmore M.S."/>
            <person name="Lebreton F."/>
            <person name="Walker B."/>
            <person name="Young S.K."/>
            <person name="Zeng Q."/>
            <person name="Gargeya S."/>
            <person name="Fitzgerald M."/>
            <person name="Haas B."/>
            <person name="Abouelleil A."/>
            <person name="Alvarado L."/>
            <person name="Arachchi H.M."/>
            <person name="Berlin A.M."/>
            <person name="Chapman S.B."/>
            <person name="Dewar J."/>
            <person name="Goldberg J."/>
            <person name="Griggs A."/>
            <person name="Gujja S."/>
            <person name="Hansen M."/>
            <person name="Howarth C."/>
            <person name="Imamovic A."/>
            <person name="Larimer J."/>
            <person name="McCowan C."/>
            <person name="Murphy C."/>
            <person name="Neiman D."/>
            <person name="Pearson M."/>
            <person name="Priest M."/>
            <person name="Roberts A."/>
            <person name="Saif S."/>
            <person name="Shea T."/>
            <person name="Sisk P."/>
            <person name="Sykes S."/>
            <person name="Wortman J."/>
            <person name="Nusbaum C."/>
            <person name="Birren B."/>
        </authorList>
    </citation>
    <scope>NUCLEOTIDE SEQUENCE [LARGE SCALE GENOMIC DNA]</scope>
    <source>
        <strain evidence="1 2">ATCC BAA-1240</strain>
    </source>
</reference>
<evidence type="ECO:0000313" key="1">
    <source>
        <dbReference type="EMBL" id="EOL45781.1"/>
    </source>
</evidence>
<evidence type="ECO:0000313" key="2">
    <source>
        <dbReference type="Proteomes" id="UP000013840"/>
    </source>
</evidence>
<dbReference type="AlphaFoldDB" id="R3WD06"/>
<gene>
    <name evidence="1" type="ORF">UC7_01578</name>
</gene>
<name>R3WD06_9ENTE</name>
<dbReference type="STRING" id="317735.RU98_GL002197"/>
<dbReference type="Proteomes" id="UP000013840">
    <property type="component" value="Unassembled WGS sequence"/>
</dbReference>
<proteinExistence type="predicted"/>
<dbReference type="PATRIC" id="fig|1158612.3.peg.1565"/>
<accession>R3WD06</accession>
<keyword evidence="2" id="KW-1185">Reference proteome</keyword>
<dbReference type="RefSeq" id="WP_010771705.1">
    <property type="nucleotide sequence ID" value="NZ_KB946333.1"/>
</dbReference>
<sequence length="133" mass="15229">MKENIIVSKELYKVAIPMEDTNDWGMVHCHKVSIGEFSFVFIPLEAQWGIKLNVTEETSGCKLTEIWVNPFEFAECDTKEKTIELFKNKAEKVVEMIKEIGKEKLKNSITKRTGEIIAMCGPRPESEVVECLM</sequence>
<comment type="caution">
    <text evidence="1">The sequence shown here is derived from an EMBL/GenBank/DDBJ whole genome shotgun (WGS) entry which is preliminary data.</text>
</comment>
<organism evidence="1 2">
    <name type="scientific">Enterococcus caccae ATCC BAA-1240</name>
    <dbReference type="NCBI Taxonomy" id="1158612"/>
    <lineage>
        <taxon>Bacteria</taxon>
        <taxon>Bacillati</taxon>
        <taxon>Bacillota</taxon>
        <taxon>Bacilli</taxon>
        <taxon>Lactobacillales</taxon>
        <taxon>Enterococcaceae</taxon>
        <taxon>Enterococcus</taxon>
    </lineage>
</organism>
<protein>
    <submittedName>
        <fullName evidence="1">Uncharacterized protein</fullName>
    </submittedName>
</protein>
<dbReference type="EMBL" id="AJAU01000017">
    <property type="protein sequence ID" value="EOL45781.1"/>
    <property type="molecule type" value="Genomic_DNA"/>
</dbReference>